<dbReference type="Gene3D" id="1.25.40.20">
    <property type="entry name" value="Ankyrin repeat-containing domain"/>
    <property type="match status" value="1"/>
</dbReference>
<accession>A0A183U743</accession>
<gene>
    <name evidence="1" type="ORF">TCNE_LOCUS4313</name>
</gene>
<sequence length="74" mass="7698">MSAIRSKNVACIEALREAGAVPLGNPIDLGVELCLLASRGDMDGLGAWIAAGVDINEKDYGGRTALHIVSFSLN</sequence>
<organism evidence="2 3">
    <name type="scientific">Toxocara canis</name>
    <name type="common">Canine roundworm</name>
    <dbReference type="NCBI Taxonomy" id="6265"/>
    <lineage>
        <taxon>Eukaryota</taxon>
        <taxon>Metazoa</taxon>
        <taxon>Ecdysozoa</taxon>
        <taxon>Nematoda</taxon>
        <taxon>Chromadorea</taxon>
        <taxon>Rhabditida</taxon>
        <taxon>Spirurina</taxon>
        <taxon>Ascaridomorpha</taxon>
        <taxon>Ascaridoidea</taxon>
        <taxon>Toxocaridae</taxon>
        <taxon>Toxocara</taxon>
    </lineage>
</organism>
<dbReference type="Proteomes" id="UP000050794">
    <property type="component" value="Unassembled WGS sequence"/>
</dbReference>
<dbReference type="SUPFAM" id="SSF48403">
    <property type="entry name" value="Ankyrin repeat"/>
    <property type="match status" value="1"/>
</dbReference>
<name>A0A183U743_TOXCA</name>
<evidence type="ECO:0000313" key="3">
    <source>
        <dbReference type="WBParaSite" id="TCNE_0000431301-mRNA-1"/>
    </source>
</evidence>
<dbReference type="AlphaFoldDB" id="A0A183U743"/>
<keyword evidence="2" id="KW-1185">Reference proteome</keyword>
<dbReference type="EMBL" id="UYWY01007033">
    <property type="protein sequence ID" value="VDM30030.1"/>
    <property type="molecule type" value="Genomic_DNA"/>
</dbReference>
<dbReference type="InterPro" id="IPR002110">
    <property type="entry name" value="Ankyrin_rpt"/>
</dbReference>
<reference evidence="3" key="1">
    <citation type="submission" date="2016-06" db="UniProtKB">
        <authorList>
            <consortium name="WormBaseParasite"/>
        </authorList>
    </citation>
    <scope>IDENTIFICATION</scope>
</reference>
<dbReference type="Pfam" id="PF13637">
    <property type="entry name" value="Ank_4"/>
    <property type="match status" value="1"/>
</dbReference>
<proteinExistence type="predicted"/>
<evidence type="ECO:0000313" key="2">
    <source>
        <dbReference type="Proteomes" id="UP000050794"/>
    </source>
</evidence>
<dbReference type="WBParaSite" id="TCNE_0000431301-mRNA-1">
    <property type="protein sequence ID" value="TCNE_0000431301-mRNA-1"/>
    <property type="gene ID" value="TCNE_0000431301"/>
</dbReference>
<reference evidence="1 2" key="2">
    <citation type="submission" date="2018-11" db="EMBL/GenBank/DDBJ databases">
        <authorList>
            <consortium name="Pathogen Informatics"/>
        </authorList>
    </citation>
    <scope>NUCLEOTIDE SEQUENCE [LARGE SCALE GENOMIC DNA]</scope>
</reference>
<dbReference type="InterPro" id="IPR036770">
    <property type="entry name" value="Ankyrin_rpt-contain_sf"/>
</dbReference>
<protein>
    <submittedName>
        <fullName evidence="3">ANK_REP_REGION domain-containing protein</fullName>
    </submittedName>
</protein>
<evidence type="ECO:0000313" key="1">
    <source>
        <dbReference type="EMBL" id="VDM30030.1"/>
    </source>
</evidence>